<feature type="domain" description="At2g24240-like C-terminal beta-propeller" evidence="1">
    <location>
        <begin position="10"/>
        <end position="78"/>
    </location>
</feature>
<accession>A0A3Q7J494</accession>
<dbReference type="Gramene" id="Solyc12g010075.1.1">
    <property type="protein sequence ID" value="Solyc12g010075.1.1"/>
    <property type="gene ID" value="Solyc12g010075.1"/>
</dbReference>
<keyword evidence="3" id="KW-1185">Reference proteome</keyword>
<evidence type="ECO:0000313" key="2">
    <source>
        <dbReference type="EnsemblPlants" id="Solyc12g010075.1.1"/>
    </source>
</evidence>
<evidence type="ECO:0000313" key="3">
    <source>
        <dbReference type="Proteomes" id="UP000004994"/>
    </source>
</evidence>
<reference evidence="2" key="2">
    <citation type="submission" date="2019-01" db="UniProtKB">
        <authorList>
            <consortium name="EnsemblPlants"/>
        </authorList>
    </citation>
    <scope>IDENTIFICATION</scope>
    <source>
        <strain evidence="2">cv. Heinz 1706</strain>
    </source>
</reference>
<dbReference type="Pfam" id="PF25279">
    <property type="entry name" value="Beta_prop_At2g24240"/>
    <property type="match status" value="1"/>
</dbReference>
<name>A0A3Q7J494_SOLLC</name>
<organism evidence="2">
    <name type="scientific">Solanum lycopersicum</name>
    <name type="common">Tomato</name>
    <name type="synonym">Lycopersicon esculentum</name>
    <dbReference type="NCBI Taxonomy" id="4081"/>
    <lineage>
        <taxon>Eukaryota</taxon>
        <taxon>Viridiplantae</taxon>
        <taxon>Streptophyta</taxon>
        <taxon>Embryophyta</taxon>
        <taxon>Tracheophyta</taxon>
        <taxon>Spermatophyta</taxon>
        <taxon>Magnoliopsida</taxon>
        <taxon>eudicotyledons</taxon>
        <taxon>Gunneridae</taxon>
        <taxon>Pentapetalae</taxon>
        <taxon>asterids</taxon>
        <taxon>lamiids</taxon>
        <taxon>Solanales</taxon>
        <taxon>Solanaceae</taxon>
        <taxon>Solanoideae</taxon>
        <taxon>Solaneae</taxon>
        <taxon>Solanum</taxon>
        <taxon>Solanum subgen. Lycopersicon</taxon>
    </lineage>
</organism>
<sequence length="81" mass="8988">MLEEHPITHIVKKFQVTDKLRTLAPFVIASTLGFGSDYKLLSSCDRTGDDHGIDIWDLVTGKQIDLLCTPPGCSRKNVMVT</sequence>
<proteinExistence type="predicted"/>
<dbReference type="AlphaFoldDB" id="A0A3Q7J494"/>
<dbReference type="InParanoid" id="A0A3Q7J494"/>
<evidence type="ECO:0000259" key="1">
    <source>
        <dbReference type="Pfam" id="PF25279"/>
    </source>
</evidence>
<dbReference type="EnsemblPlants" id="Solyc12g010075.1.1">
    <property type="protein sequence ID" value="Solyc12g010075.1.1"/>
    <property type="gene ID" value="Solyc12g010075.1"/>
</dbReference>
<reference evidence="2" key="1">
    <citation type="journal article" date="2012" name="Nature">
        <title>The tomato genome sequence provides insights into fleshy fruit evolution.</title>
        <authorList>
            <consortium name="Tomato Genome Consortium"/>
        </authorList>
    </citation>
    <scope>NUCLEOTIDE SEQUENCE [LARGE SCALE GENOMIC DNA]</scope>
    <source>
        <strain evidence="2">cv. Heinz 1706</strain>
    </source>
</reference>
<protein>
    <recommendedName>
        <fullName evidence="1">At2g24240-like C-terminal beta-propeller domain-containing protein</fullName>
    </recommendedName>
</protein>
<dbReference type="InterPro" id="IPR057441">
    <property type="entry name" value="Beta_prop_At2g24240"/>
</dbReference>
<dbReference type="Proteomes" id="UP000004994">
    <property type="component" value="Chromosome 12"/>
</dbReference>